<protein>
    <submittedName>
        <fullName evidence="1">Uncharacterized protein</fullName>
    </submittedName>
</protein>
<evidence type="ECO:0000313" key="1">
    <source>
        <dbReference type="EMBL" id="GFA46079.1"/>
    </source>
</evidence>
<gene>
    <name evidence="1" type="ORF">Tci_618051</name>
</gene>
<reference evidence="1" key="1">
    <citation type="journal article" date="2019" name="Sci. Rep.">
        <title>Draft genome of Tanacetum cinerariifolium, the natural source of mosquito coil.</title>
        <authorList>
            <person name="Yamashiro T."/>
            <person name="Shiraishi A."/>
            <person name="Satake H."/>
            <person name="Nakayama K."/>
        </authorList>
    </citation>
    <scope>NUCLEOTIDE SEQUENCE</scope>
</reference>
<name>A0A699JM91_TANCI</name>
<feature type="non-terminal residue" evidence="1">
    <location>
        <position position="1"/>
    </location>
</feature>
<feature type="non-terminal residue" evidence="1">
    <location>
        <position position="62"/>
    </location>
</feature>
<organism evidence="1">
    <name type="scientific">Tanacetum cinerariifolium</name>
    <name type="common">Dalmatian daisy</name>
    <name type="synonym">Chrysanthemum cinerariifolium</name>
    <dbReference type="NCBI Taxonomy" id="118510"/>
    <lineage>
        <taxon>Eukaryota</taxon>
        <taxon>Viridiplantae</taxon>
        <taxon>Streptophyta</taxon>
        <taxon>Embryophyta</taxon>
        <taxon>Tracheophyta</taxon>
        <taxon>Spermatophyta</taxon>
        <taxon>Magnoliopsida</taxon>
        <taxon>eudicotyledons</taxon>
        <taxon>Gunneridae</taxon>
        <taxon>Pentapetalae</taxon>
        <taxon>asterids</taxon>
        <taxon>campanulids</taxon>
        <taxon>Asterales</taxon>
        <taxon>Asteraceae</taxon>
        <taxon>Asteroideae</taxon>
        <taxon>Anthemideae</taxon>
        <taxon>Anthemidinae</taxon>
        <taxon>Tanacetum</taxon>
    </lineage>
</organism>
<comment type="caution">
    <text evidence="1">The sequence shown here is derived from an EMBL/GenBank/DDBJ whole genome shotgun (WGS) entry which is preliminary data.</text>
</comment>
<sequence>PRDACCGGLGMVECVRSGLLMEMGEGVAEKLEKELCYFGGKHCALHSVSKGTTVEDDGKCIR</sequence>
<proteinExistence type="predicted"/>
<accession>A0A699JM91</accession>
<dbReference type="EMBL" id="BKCJ010428085">
    <property type="protein sequence ID" value="GFA46079.1"/>
    <property type="molecule type" value="Genomic_DNA"/>
</dbReference>
<dbReference type="AlphaFoldDB" id="A0A699JM91"/>